<dbReference type="EMBL" id="CAKOFQ010006778">
    <property type="protein sequence ID" value="CAH1970864.1"/>
    <property type="molecule type" value="Genomic_DNA"/>
</dbReference>
<protein>
    <submittedName>
        <fullName evidence="1">Uncharacterized protein</fullName>
    </submittedName>
</protein>
<comment type="caution">
    <text evidence="1">The sequence shown here is derived from an EMBL/GenBank/DDBJ whole genome shotgun (WGS) entry which is preliminary data.</text>
</comment>
<keyword evidence="2" id="KW-1185">Reference proteome</keyword>
<name>A0A9P0KHG8_ACAOB</name>
<reference evidence="1" key="1">
    <citation type="submission" date="2022-03" db="EMBL/GenBank/DDBJ databases">
        <authorList>
            <person name="Sayadi A."/>
        </authorList>
    </citation>
    <scope>NUCLEOTIDE SEQUENCE</scope>
</reference>
<proteinExistence type="predicted"/>
<organism evidence="1 2">
    <name type="scientific">Acanthoscelides obtectus</name>
    <name type="common">Bean weevil</name>
    <name type="synonym">Bruchus obtectus</name>
    <dbReference type="NCBI Taxonomy" id="200917"/>
    <lineage>
        <taxon>Eukaryota</taxon>
        <taxon>Metazoa</taxon>
        <taxon>Ecdysozoa</taxon>
        <taxon>Arthropoda</taxon>
        <taxon>Hexapoda</taxon>
        <taxon>Insecta</taxon>
        <taxon>Pterygota</taxon>
        <taxon>Neoptera</taxon>
        <taxon>Endopterygota</taxon>
        <taxon>Coleoptera</taxon>
        <taxon>Polyphaga</taxon>
        <taxon>Cucujiformia</taxon>
        <taxon>Chrysomeloidea</taxon>
        <taxon>Chrysomelidae</taxon>
        <taxon>Bruchinae</taxon>
        <taxon>Bruchini</taxon>
        <taxon>Acanthoscelides</taxon>
    </lineage>
</organism>
<dbReference type="AlphaFoldDB" id="A0A9P0KHG8"/>
<evidence type="ECO:0000313" key="1">
    <source>
        <dbReference type="EMBL" id="CAH1970864.1"/>
    </source>
</evidence>
<evidence type="ECO:0000313" key="2">
    <source>
        <dbReference type="Proteomes" id="UP001152888"/>
    </source>
</evidence>
<gene>
    <name evidence="1" type="ORF">ACAOBT_LOCUS9149</name>
</gene>
<dbReference type="Proteomes" id="UP001152888">
    <property type="component" value="Unassembled WGS sequence"/>
</dbReference>
<accession>A0A9P0KHG8</accession>
<sequence length="82" mass="9327">MGVKSDKGIRKFGKTMKGKLLLLKVKNMFLHPEKGLHQKHLVLHVGVSRIAPRSLPMKKKPSEFRNYTTVNPIMNVTNSFKA</sequence>